<evidence type="ECO:0000313" key="1">
    <source>
        <dbReference type="EMBL" id="MSU89569.1"/>
    </source>
</evidence>
<evidence type="ECO:0008006" key="3">
    <source>
        <dbReference type="Google" id="ProtNLM"/>
    </source>
</evidence>
<keyword evidence="2" id="KW-1185">Reference proteome</keyword>
<name>A0A6L5YZY0_9RHOB</name>
<dbReference type="Proteomes" id="UP000474957">
    <property type="component" value="Unassembled WGS sequence"/>
</dbReference>
<sequence>MLEYRRFCYLDVEKTGSTFVRAFLARHAGAAPVGDAKHRPPKYAHRWRKYYFASARDPFDQYLSLYTFGCEGKGVFRNHLDRIGAPLTGSYDGTQAGFEHWLDVLCGDGRLTVLPPSMAGLHSPHLGIMGLRFLRLTLPRARSRLPRFRSARAIAGAYRRGGLPRAVLRQETLNADLAVLVDGPLRRHLRFPDAALAELDAPERLNASDRSGAICWSRVSPDLRARVAALEWFHRDVLGYPAR</sequence>
<accession>A0A6L5YZY0</accession>
<dbReference type="EMBL" id="WIND01000004">
    <property type="protein sequence ID" value="MSU89569.1"/>
    <property type="molecule type" value="Genomic_DNA"/>
</dbReference>
<proteinExistence type="predicted"/>
<evidence type="ECO:0000313" key="2">
    <source>
        <dbReference type="Proteomes" id="UP000474957"/>
    </source>
</evidence>
<comment type="caution">
    <text evidence="1">The sequence shown here is derived from an EMBL/GenBank/DDBJ whole genome shotgun (WGS) entry which is preliminary data.</text>
</comment>
<gene>
    <name evidence="1" type="ORF">GE300_08060</name>
</gene>
<organism evidence="1 2">
    <name type="scientific">Halovulum marinum</name>
    <dbReference type="NCBI Taxonomy" id="2662447"/>
    <lineage>
        <taxon>Bacteria</taxon>
        <taxon>Pseudomonadati</taxon>
        <taxon>Pseudomonadota</taxon>
        <taxon>Alphaproteobacteria</taxon>
        <taxon>Rhodobacterales</taxon>
        <taxon>Paracoccaceae</taxon>
        <taxon>Halovulum</taxon>
    </lineage>
</organism>
<protein>
    <recommendedName>
        <fullName evidence="3">Sulfotransferase family protein</fullName>
    </recommendedName>
</protein>
<dbReference type="RefSeq" id="WP_154446043.1">
    <property type="nucleotide sequence ID" value="NZ_WIND01000004.1"/>
</dbReference>
<reference evidence="1 2" key="1">
    <citation type="submission" date="2019-10" db="EMBL/GenBank/DDBJ databases">
        <title>Cognatihalovulum marinum gen. nov. sp. nov., a new member of the family Rhodobacteraceae isolated from deep seawater of the Northwest Indian Ocean.</title>
        <authorList>
            <person name="Ruan C."/>
            <person name="Wang J."/>
            <person name="Zheng X."/>
            <person name="Song L."/>
            <person name="Zhu Y."/>
            <person name="Huang Y."/>
            <person name="Lu Z."/>
            <person name="Du W."/>
            <person name="Huang L."/>
            <person name="Dai X."/>
        </authorList>
    </citation>
    <scope>NUCLEOTIDE SEQUENCE [LARGE SCALE GENOMIC DNA]</scope>
    <source>
        <strain evidence="1 2">2CG4</strain>
    </source>
</reference>
<dbReference type="AlphaFoldDB" id="A0A6L5YZY0"/>